<gene>
    <name evidence="3" type="ORF">HDF25_005189</name>
</gene>
<dbReference type="AlphaFoldDB" id="A0A7X0J8N2"/>
<sequence>MAKIHTLKISNFRGIKNFEQVFGDEKFICLIGRGDSGKTSILDAISFVLSPNWNLAFFDTDFFNCNIENPIIIEVSLSEPPEYLLQDNKYGMYLRGLDARNVIHDEILDAHDDILTIRLTVNKDLEPIWEVISNRQDPIEIKSSDRASLNVFLVADYIDRHFSWSKGNPLYALLKQGESKLDNANVIIDEMRKAKDQIDHSNGFGYLNETVDKVKISAAKLGFDISNATTTIDAKELNIKDGKVCLHDGNIPFRLKGKGSKRLISVSIQTELAKLGGILLIDEIEQGLEPDRAQHLASILRNNNTGQIFITTHSRDVLVELEAHNLFRVKKNSSALFPFTDDLQACLRSNPEAFFAERIIVCEGPTEVGFCRAINKSRINQGKDNITLKGIRLANGMGANQINYAMGFNSAGYDVCMFCDSDAQSINEKKAMLRAENINIIDTDQDKSIEAQIFSDLNWAGIEELINYRLTFKDVNHIRTQVAKYYPNDFVEDTLTKDTIEVREALSKASTEKEKDWFKRTDHGEFLGEVCCRHLESLKEKKLFLQIDELNKWIDNA</sequence>
<dbReference type="InterPro" id="IPR034139">
    <property type="entry name" value="TOPRIM_OLD"/>
</dbReference>
<dbReference type="Proteomes" id="UP000521017">
    <property type="component" value="Unassembled WGS sequence"/>
</dbReference>
<evidence type="ECO:0000259" key="2">
    <source>
        <dbReference type="Pfam" id="PF20469"/>
    </source>
</evidence>
<dbReference type="Pfam" id="PF20469">
    <property type="entry name" value="OLD-like_TOPRIM"/>
    <property type="match status" value="1"/>
</dbReference>
<keyword evidence="3" id="KW-0540">Nuclease</keyword>
<feature type="domain" description="OLD protein-like TOPRIM" evidence="2">
    <location>
        <begin position="354"/>
        <end position="422"/>
    </location>
</feature>
<proteinExistence type="predicted"/>
<dbReference type="GO" id="GO:0004519">
    <property type="term" value="F:endonuclease activity"/>
    <property type="evidence" value="ECO:0007669"/>
    <property type="project" value="UniProtKB-KW"/>
</dbReference>
<comment type="caution">
    <text evidence="3">The sequence shown here is derived from an EMBL/GenBank/DDBJ whole genome shotgun (WGS) entry which is preliminary data.</text>
</comment>
<organism evidence="3 4">
    <name type="scientific">Pedobacter cryoconitis</name>
    <dbReference type="NCBI Taxonomy" id="188932"/>
    <lineage>
        <taxon>Bacteria</taxon>
        <taxon>Pseudomonadati</taxon>
        <taxon>Bacteroidota</taxon>
        <taxon>Sphingobacteriia</taxon>
        <taxon>Sphingobacteriales</taxon>
        <taxon>Sphingobacteriaceae</taxon>
        <taxon>Pedobacter</taxon>
    </lineage>
</organism>
<feature type="domain" description="ATPase AAA-type core" evidence="1">
    <location>
        <begin position="27"/>
        <end position="319"/>
    </location>
</feature>
<dbReference type="InterPro" id="IPR051396">
    <property type="entry name" value="Bact_Antivir_Def_Nuclease"/>
</dbReference>
<dbReference type="Gene3D" id="3.40.50.300">
    <property type="entry name" value="P-loop containing nucleotide triphosphate hydrolases"/>
    <property type="match status" value="1"/>
</dbReference>
<dbReference type="SUPFAM" id="SSF52540">
    <property type="entry name" value="P-loop containing nucleoside triphosphate hydrolases"/>
    <property type="match status" value="1"/>
</dbReference>
<dbReference type="EMBL" id="JACHCC010000019">
    <property type="protein sequence ID" value="MBB6503003.1"/>
    <property type="molecule type" value="Genomic_DNA"/>
</dbReference>
<dbReference type="PANTHER" id="PTHR43581:SF4">
    <property type="entry name" value="ATP_GTP PHOSPHATASE"/>
    <property type="match status" value="1"/>
</dbReference>
<dbReference type="PANTHER" id="PTHR43581">
    <property type="entry name" value="ATP/GTP PHOSPHATASE"/>
    <property type="match status" value="1"/>
</dbReference>
<dbReference type="Pfam" id="PF13304">
    <property type="entry name" value="AAA_21"/>
    <property type="match status" value="1"/>
</dbReference>
<keyword evidence="3" id="KW-0255">Endonuclease</keyword>
<name>A0A7X0J8N2_9SPHI</name>
<reference evidence="3 4" key="1">
    <citation type="submission" date="2020-08" db="EMBL/GenBank/DDBJ databases">
        <title>Genomic Encyclopedia of Type Strains, Phase IV (KMG-V): Genome sequencing to study the core and pangenomes of soil and plant-associated prokaryotes.</title>
        <authorList>
            <person name="Whitman W."/>
        </authorList>
    </citation>
    <scope>NUCLEOTIDE SEQUENCE [LARGE SCALE GENOMIC DNA]</scope>
    <source>
        <strain evidence="3 4">M2T3</strain>
    </source>
</reference>
<evidence type="ECO:0000259" key="1">
    <source>
        <dbReference type="Pfam" id="PF13304"/>
    </source>
</evidence>
<dbReference type="GO" id="GO:0016887">
    <property type="term" value="F:ATP hydrolysis activity"/>
    <property type="evidence" value="ECO:0007669"/>
    <property type="project" value="InterPro"/>
</dbReference>
<evidence type="ECO:0000313" key="3">
    <source>
        <dbReference type="EMBL" id="MBB6503003.1"/>
    </source>
</evidence>
<dbReference type="RefSeq" id="WP_184629244.1">
    <property type="nucleotide sequence ID" value="NZ_JACHCC010000019.1"/>
</dbReference>
<keyword evidence="3" id="KW-0378">Hydrolase</keyword>
<dbReference type="GO" id="GO:0005524">
    <property type="term" value="F:ATP binding"/>
    <property type="evidence" value="ECO:0007669"/>
    <property type="project" value="InterPro"/>
</dbReference>
<accession>A0A7X0J8N2</accession>
<dbReference type="InterPro" id="IPR003959">
    <property type="entry name" value="ATPase_AAA_core"/>
</dbReference>
<dbReference type="InterPro" id="IPR027417">
    <property type="entry name" value="P-loop_NTPase"/>
</dbReference>
<protein>
    <submittedName>
        <fullName evidence="3">Putative ATP-dependent endonuclease of OLD family</fullName>
    </submittedName>
</protein>
<evidence type="ECO:0000313" key="4">
    <source>
        <dbReference type="Proteomes" id="UP000521017"/>
    </source>
</evidence>